<reference evidence="6 7" key="1">
    <citation type="submission" date="2018-05" db="EMBL/GenBank/DDBJ databases">
        <title>Genomic Encyclopedia of Type Strains, Phase IV (KMG-IV): sequencing the most valuable type-strain genomes for metagenomic binning, comparative biology and taxonomic classification.</title>
        <authorList>
            <person name="Goeker M."/>
        </authorList>
    </citation>
    <scope>NUCLEOTIDE SEQUENCE [LARGE SCALE GENOMIC DNA]</scope>
    <source>
        <strain evidence="6 7">DSM 25134</strain>
    </source>
</reference>
<dbReference type="GO" id="GO:0005975">
    <property type="term" value="P:carbohydrate metabolic process"/>
    <property type="evidence" value="ECO:0007669"/>
    <property type="project" value="InterPro"/>
</dbReference>
<dbReference type="InterPro" id="IPR014718">
    <property type="entry name" value="GH-type_carb-bd"/>
</dbReference>
<dbReference type="PANTHER" id="PTHR11122:SF13">
    <property type="entry name" value="GLUCOSE-6-PHOSPHATE 1-EPIMERASE"/>
    <property type="match status" value="1"/>
</dbReference>
<dbReference type="Proteomes" id="UP000248395">
    <property type="component" value="Unassembled WGS sequence"/>
</dbReference>
<dbReference type="InterPro" id="IPR008183">
    <property type="entry name" value="Aldose_1/G6P_1-epimerase"/>
</dbReference>
<dbReference type="Pfam" id="PF01263">
    <property type="entry name" value="Aldose_epim"/>
    <property type="match status" value="1"/>
</dbReference>
<comment type="catalytic activity">
    <reaction evidence="1">
        <text>alpha-D-glucose 6-phosphate = beta-D-glucose 6-phosphate</text>
        <dbReference type="Rhea" id="RHEA:16249"/>
        <dbReference type="ChEBI" id="CHEBI:58225"/>
        <dbReference type="ChEBI" id="CHEBI:58247"/>
        <dbReference type="EC" id="5.1.3.15"/>
    </reaction>
</comment>
<comment type="similarity">
    <text evidence="2 4">Belongs to the glucose-6-phosphate 1-epimerase family.</text>
</comment>
<evidence type="ECO:0000313" key="7">
    <source>
        <dbReference type="Proteomes" id="UP000248395"/>
    </source>
</evidence>
<keyword evidence="7" id="KW-1185">Reference proteome</keyword>
<dbReference type="OrthoDB" id="9790727at2"/>
<feature type="active site" evidence="5">
    <location>
        <position position="255"/>
    </location>
</feature>
<dbReference type="EMBL" id="QJKC01000009">
    <property type="protein sequence ID" value="PXX46267.1"/>
    <property type="molecule type" value="Genomic_DNA"/>
</dbReference>
<dbReference type="RefSeq" id="WP_110313400.1">
    <property type="nucleotide sequence ID" value="NZ_QJKC01000009.1"/>
</dbReference>
<dbReference type="SUPFAM" id="SSF74650">
    <property type="entry name" value="Galactose mutarotase-like"/>
    <property type="match status" value="1"/>
</dbReference>
<dbReference type="Gene3D" id="2.70.98.10">
    <property type="match status" value="1"/>
</dbReference>
<dbReference type="EC" id="5.1.3.15" evidence="4"/>
<accession>A0A318JD10</accession>
<dbReference type="InterPro" id="IPR025532">
    <property type="entry name" value="G6P_1-epimerase"/>
</dbReference>
<name>A0A318JD10_9NEIS</name>
<evidence type="ECO:0000256" key="5">
    <source>
        <dbReference type="PIRSR" id="PIRSR016020-1"/>
    </source>
</evidence>
<sequence>MAMNLPAGARLIALGNDVTLLQLDSGSCSATLSLLGGQLLSFQPYGQQPWLYMSPQALLQAGKAIRGGVPVCWPWFGPHPTDDGAPAHGLARQQLWTLQAVLREGDAFHVKLQGPDWQGLAVVLEYTLSDHIDISLHTRNDSTQEQTFSAALHSYLAVGDSRRIRLHGLEGAVCEDKVGRRYSRLPAQALTLQGEFDAIVYSEADVLLEDPQWQRRLRISRSGSASVVVWNPWQDKAARLADLPDTGWQDFVCIEAANAGEDSRLLAAGASHSLCCRLSLA</sequence>
<dbReference type="PIRSF" id="PIRSF016020">
    <property type="entry name" value="PHexose_mutarotase"/>
    <property type="match status" value="1"/>
</dbReference>
<proteinExistence type="inferred from homology"/>
<evidence type="ECO:0000256" key="2">
    <source>
        <dbReference type="ARBA" id="ARBA00005866"/>
    </source>
</evidence>
<organism evidence="6 7">
    <name type="scientific">Aquitalea magnusonii</name>
    <dbReference type="NCBI Taxonomy" id="332411"/>
    <lineage>
        <taxon>Bacteria</taxon>
        <taxon>Pseudomonadati</taxon>
        <taxon>Pseudomonadota</taxon>
        <taxon>Betaproteobacteria</taxon>
        <taxon>Neisseriales</taxon>
        <taxon>Chromobacteriaceae</taxon>
        <taxon>Aquitalea</taxon>
    </lineage>
</organism>
<dbReference type="CDD" id="cd09020">
    <property type="entry name" value="D-hex-6-P-epi_like"/>
    <property type="match status" value="1"/>
</dbReference>
<evidence type="ECO:0000256" key="4">
    <source>
        <dbReference type="PIRNR" id="PIRNR016020"/>
    </source>
</evidence>
<dbReference type="InterPro" id="IPR011013">
    <property type="entry name" value="Gal_mutarotase_sf_dom"/>
</dbReference>
<gene>
    <name evidence="6" type="ORF">DFR38_109109</name>
</gene>
<dbReference type="PANTHER" id="PTHR11122">
    <property type="entry name" value="APOSPORY-ASSOCIATED PROTEIN C-RELATED"/>
    <property type="match status" value="1"/>
</dbReference>
<keyword evidence="3 4" id="KW-0413">Isomerase</keyword>
<evidence type="ECO:0000256" key="1">
    <source>
        <dbReference type="ARBA" id="ARBA00001096"/>
    </source>
</evidence>
<comment type="caution">
    <text evidence="6">The sequence shown here is derived from an EMBL/GenBank/DDBJ whole genome shotgun (WGS) entry which is preliminary data.</text>
</comment>
<evidence type="ECO:0000313" key="6">
    <source>
        <dbReference type="EMBL" id="PXX46267.1"/>
    </source>
</evidence>
<feature type="active site" evidence="5">
    <location>
        <position position="153"/>
    </location>
</feature>
<dbReference type="AlphaFoldDB" id="A0A318JD10"/>
<evidence type="ECO:0000256" key="3">
    <source>
        <dbReference type="ARBA" id="ARBA00023235"/>
    </source>
</evidence>
<protein>
    <recommendedName>
        <fullName evidence="4">Putative glucose-6-phosphate 1-epimerase</fullName>
        <ecNumber evidence="4">5.1.3.15</ecNumber>
    </recommendedName>
</protein>
<dbReference type="GO" id="GO:0047938">
    <property type="term" value="F:glucose-6-phosphate 1-epimerase activity"/>
    <property type="evidence" value="ECO:0007669"/>
    <property type="project" value="UniProtKB-UniRule"/>
</dbReference>
<dbReference type="GO" id="GO:0030246">
    <property type="term" value="F:carbohydrate binding"/>
    <property type="evidence" value="ECO:0007669"/>
    <property type="project" value="UniProtKB-UniRule"/>
</dbReference>